<proteinExistence type="predicted"/>
<feature type="chain" id="PRO_5045303508" description="Aspartyl protease" evidence="1">
    <location>
        <begin position="26"/>
        <end position="308"/>
    </location>
</feature>
<keyword evidence="3" id="KW-1185">Reference proteome</keyword>
<evidence type="ECO:0008006" key="4">
    <source>
        <dbReference type="Google" id="ProtNLM"/>
    </source>
</evidence>
<accession>A0ABX2P7R0</accession>
<evidence type="ECO:0000256" key="1">
    <source>
        <dbReference type="SAM" id="SignalP"/>
    </source>
</evidence>
<organism evidence="2 3">
    <name type="scientific">Asaia spathodeae</name>
    <dbReference type="NCBI Taxonomy" id="657016"/>
    <lineage>
        <taxon>Bacteria</taxon>
        <taxon>Pseudomonadati</taxon>
        <taxon>Pseudomonadota</taxon>
        <taxon>Alphaproteobacteria</taxon>
        <taxon>Acetobacterales</taxon>
        <taxon>Acetobacteraceae</taxon>
        <taxon>Asaia</taxon>
    </lineage>
</organism>
<protein>
    <recommendedName>
        <fullName evidence="4">Aspartyl protease</fullName>
    </recommendedName>
</protein>
<reference evidence="2 3" key="1">
    <citation type="submission" date="2020-06" db="EMBL/GenBank/DDBJ databases">
        <title>Synonyms of Asaia species.</title>
        <authorList>
            <person name="Sombolestani A."/>
        </authorList>
    </citation>
    <scope>NUCLEOTIDE SEQUENCE [LARGE SCALE GENOMIC DNA]</scope>
    <source>
        <strain evidence="2 3">LMG 27047</strain>
    </source>
</reference>
<evidence type="ECO:0000313" key="3">
    <source>
        <dbReference type="Proteomes" id="UP001516351"/>
    </source>
</evidence>
<dbReference type="RefSeq" id="WP_267311920.1">
    <property type="nucleotide sequence ID" value="NZ_JABXXV010000006.1"/>
</dbReference>
<dbReference type="EMBL" id="JABXXV010000006">
    <property type="protein sequence ID" value="NVN47540.1"/>
    <property type="molecule type" value="Genomic_DNA"/>
</dbReference>
<dbReference type="PROSITE" id="PS51257">
    <property type="entry name" value="PROKAR_LIPOPROTEIN"/>
    <property type="match status" value="1"/>
</dbReference>
<comment type="caution">
    <text evidence="2">The sequence shown here is derived from an EMBL/GenBank/DDBJ whole genome shotgun (WGS) entry which is preliminary data.</text>
</comment>
<dbReference type="Proteomes" id="UP001516351">
    <property type="component" value="Unassembled WGS sequence"/>
</dbReference>
<keyword evidence="1" id="KW-0732">Signal</keyword>
<gene>
    <name evidence="2" type="ORF">HW542_12085</name>
</gene>
<feature type="signal peptide" evidence="1">
    <location>
        <begin position="1"/>
        <end position="25"/>
    </location>
</feature>
<evidence type="ECO:0000313" key="2">
    <source>
        <dbReference type="EMBL" id="NVN47540.1"/>
    </source>
</evidence>
<name>A0ABX2P7R0_9PROT</name>
<sequence>MTIRINIFLGFVLAFLTLGCGGAFADDNSSANYLDLRRCFDFSWTRMHDDRHSRAAIMVLVEINGQRGYMQLDTGAPETALYGAVTDRSGLTVPTQETLKPRRFCSGSYCWALPSLTVDRRKAASDPKLIGHLGLDIFEGRETLLDYPGQHVCTLSGKERNLRVTWSPAVVEAGSLLIPGTIGTTHLDRLLFDTGSGPITVSVFPTTWDVIAGHLKPATPSLSIEGHSYDGALIHVRGNLIAGTVALGPKTLTQPVVYEMPENVRSIVARHGATGVVGDAPFVDQQIILDLRYPARFGVIASASTSAW</sequence>